<dbReference type="InterPro" id="IPR016188">
    <property type="entry name" value="PurM-like_N"/>
</dbReference>
<comment type="caution">
    <text evidence="4">The sequence shown here is derived from an EMBL/GenBank/DDBJ whole genome shotgun (WGS) entry which is preliminary data.</text>
</comment>
<sequence>MRQGKLTNEELEKVILSNIKPQNPDVLVGAAVGEDCAAIRFGDEACVLSTDPITAAESRVGQLAVQVSLNDVASAGAEPVGVLMTLLAPPQAGIEQIEQVILEASEEARAHGLDIVGGHTEITDAVTRIVVSTTVIGRTKLENMVKTRGAQCGDALVMSKFAAPEGTAILARDHADELRAVLSEQELSDARAFGQRVSVLPEGRIGAAMGVTAMHDATEGGILGACWELAAASGLGVRVDVDAIPVRSVTRKICGYFGIDPLRLISSGVMLMTHPDGDALCRALRAHGIEATKIGVLQQQAMERVRKGRISPLAPPESDEIYRVGTNPA</sequence>
<dbReference type="Pfam" id="PF02769">
    <property type="entry name" value="AIRS_C"/>
    <property type="match status" value="1"/>
</dbReference>
<dbReference type="PANTHER" id="PTHR30303:SF4">
    <property type="entry name" value="HYDROGENASE EXPRESSION_FORMATION PROTEIN HYPE"/>
    <property type="match status" value="1"/>
</dbReference>
<proteinExistence type="inferred from homology"/>
<dbReference type="Gene3D" id="3.30.1330.10">
    <property type="entry name" value="PurM-like, N-terminal domain"/>
    <property type="match status" value="1"/>
</dbReference>
<protein>
    <submittedName>
        <fullName evidence="4">AIR synthase family protein</fullName>
    </submittedName>
</protein>
<dbReference type="AlphaFoldDB" id="A0A9D0ZDB5"/>
<dbReference type="Gene3D" id="3.90.650.10">
    <property type="entry name" value="PurM-like C-terminal domain"/>
    <property type="match status" value="1"/>
</dbReference>
<dbReference type="SUPFAM" id="SSF55326">
    <property type="entry name" value="PurM N-terminal domain-like"/>
    <property type="match status" value="1"/>
</dbReference>
<evidence type="ECO:0000259" key="3">
    <source>
        <dbReference type="Pfam" id="PF02769"/>
    </source>
</evidence>
<organism evidence="4 5">
    <name type="scientific">Candidatus Onthenecus intestinigallinarum</name>
    <dbReference type="NCBI Taxonomy" id="2840875"/>
    <lineage>
        <taxon>Bacteria</taxon>
        <taxon>Bacillati</taxon>
        <taxon>Bacillota</taxon>
        <taxon>Clostridia</taxon>
        <taxon>Eubacteriales</taxon>
        <taxon>Candidatus Onthenecus</taxon>
    </lineage>
</organism>
<evidence type="ECO:0000259" key="2">
    <source>
        <dbReference type="Pfam" id="PF00586"/>
    </source>
</evidence>
<feature type="domain" description="PurM-like C-terminal" evidence="3">
    <location>
        <begin position="153"/>
        <end position="305"/>
    </location>
</feature>
<dbReference type="PANTHER" id="PTHR30303">
    <property type="entry name" value="HYDROGENASE ISOENZYMES FORMATION PROTEIN HYPE"/>
    <property type="match status" value="1"/>
</dbReference>
<dbReference type="GO" id="GO:0051604">
    <property type="term" value="P:protein maturation"/>
    <property type="evidence" value="ECO:0007669"/>
    <property type="project" value="TreeGrafter"/>
</dbReference>
<reference evidence="4" key="2">
    <citation type="journal article" date="2021" name="PeerJ">
        <title>Extensive microbial diversity within the chicken gut microbiome revealed by metagenomics and culture.</title>
        <authorList>
            <person name="Gilroy R."/>
            <person name="Ravi A."/>
            <person name="Getino M."/>
            <person name="Pursley I."/>
            <person name="Horton D.L."/>
            <person name="Alikhan N.F."/>
            <person name="Baker D."/>
            <person name="Gharbi K."/>
            <person name="Hall N."/>
            <person name="Watson M."/>
            <person name="Adriaenssens E.M."/>
            <person name="Foster-Nyarko E."/>
            <person name="Jarju S."/>
            <person name="Secka A."/>
            <person name="Antonio M."/>
            <person name="Oren A."/>
            <person name="Chaudhuri R.R."/>
            <person name="La Ragione R."/>
            <person name="Hildebrand F."/>
            <person name="Pallen M.J."/>
        </authorList>
    </citation>
    <scope>NUCLEOTIDE SEQUENCE</scope>
    <source>
        <strain evidence="4">ChiSxjej2B14-6234</strain>
    </source>
</reference>
<evidence type="ECO:0000313" key="4">
    <source>
        <dbReference type="EMBL" id="HIQ72510.1"/>
    </source>
</evidence>
<gene>
    <name evidence="4" type="ORF">IAB73_09940</name>
</gene>
<dbReference type="InterPro" id="IPR011854">
    <property type="entry name" value="HypE"/>
</dbReference>
<evidence type="ECO:0000313" key="5">
    <source>
        <dbReference type="Proteomes" id="UP000886887"/>
    </source>
</evidence>
<dbReference type="InterPro" id="IPR010918">
    <property type="entry name" value="PurM-like_C_dom"/>
</dbReference>
<name>A0A9D0ZDB5_9FIRM</name>
<feature type="domain" description="PurM-like N-terminal" evidence="2">
    <location>
        <begin position="33"/>
        <end position="138"/>
    </location>
</feature>
<evidence type="ECO:0000256" key="1">
    <source>
        <dbReference type="ARBA" id="ARBA00006243"/>
    </source>
</evidence>
<dbReference type="InterPro" id="IPR036676">
    <property type="entry name" value="PurM-like_C_sf"/>
</dbReference>
<dbReference type="InterPro" id="IPR036921">
    <property type="entry name" value="PurM-like_N_sf"/>
</dbReference>
<reference evidence="4" key="1">
    <citation type="submission" date="2020-10" db="EMBL/GenBank/DDBJ databases">
        <authorList>
            <person name="Gilroy R."/>
        </authorList>
    </citation>
    <scope>NUCLEOTIDE SEQUENCE</scope>
    <source>
        <strain evidence="4">ChiSxjej2B14-6234</strain>
    </source>
</reference>
<dbReference type="CDD" id="cd06061">
    <property type="entry name" value="PurM-like1"/>
    <property type="match status" value="1"/>
</dbReference>
<dbReference type="PIRSF" id="PIRSF005644">
    <property type="entry name" value="Hdrgns_mtr_HypE"/>
    <property type="match status" value="1"/>
</dbReference>
<dbReference type="SUPFAM" id="SSF56042">
    <property type="entry name" value="PurM C-terminal domain-like"/>
    <property type="match status" value="1"/>
</dbReference>
<dbReference type="Pfam" id="PF00586">
    <property type="entry name" value="AIRS"/>
    <property type="match status" value="1"/>
</dbReference>
<dbReference type="EMBL" id="DVFJ01000036">
    <property type="protein sequence ID" value="HIQ72510.1"/>
    <property type="molecule type" value="Genomic_DNA"/>
</dbReference>
<comment type="similarity">
    <text evidence="1">Belongs to the HypE family.</text>
</comment>
<dbReference type="Proteomes" id="UP000886887">
    <property type="component" value="Unassembled WGS sequence"/>
</dbReference>
<accession>A0A9D0ZDB5</accession>